<evidence type="ECO:0000256" key="7">
    <source>
        <dbReference type="ARBA" id="ARBA00023136"/>
    </source>
</evidence>
<sequence length="1078" mass="118970">MKQKLLCFFMLGILLIGSAYAQDRRISGRVTSATDGAPIAGVSVLAVGGTTATQTDDLGTFSINIPSSVTQLEFRFLGYTTERVDVGSQAMVTVQLTEDASALEEVVVTAMGITRQEKTLGYSATKVGGEEIARARNSNITQSLAGKVAGVQIQASSSDPGSSSSVVIRGFGSINGNNQPLYVVDGVPLQSNTFTADGRVNGLSGIGNIAQDDIESMTVLKGAAATALYGSRAARGVIVITTKQGSRGADRNYTIQYNGGVQLRQVSYFPEMQNEFGQGWNGTQTYIENGSWGPRLDGSTQVFGPIWNHQQLIHEYSARKNNVRDFFDIGVSNNHNVSLSGVSDDGKNTYYVSYSNVSDDGSMPTDADSYERNTIAYRGAYQGADWFKISSTVNFATAKTNSVGSFQGTSVVDGLYELPRDVSLLDKQDLTNPFNTPEAYFTPYGITNPYWALANNYNQINSKQLYGKLQADINPIKELTLTYRFGYDYNDYDVKIGTPEIDLDDALINEDYGYAPSNMNQTGNVYARYGRSYEFNHDFLATYDNTFDRFTLTALAGVNINERYSTYMFGQTDGLSFDTGFWDLSNGATRSDLSESQSKRRLIGLFGDVTVGFDDMLFLNLTARNDWSSTLPINGNSYFYPGATLSWIFTELIPQNDILSFGKARLAFGRTGADTDPYRTSYNYVQGFASGYYATDIAQFPMNGVNAFQLSGTAGSLTLRPEMNEEFEAGVNMRFLRNRIGIDAAFYNRKNIDQIFTLPVDPSTGFTNMVTNFGEVRNRGVELLLTTTPVKTAKFQWDLDVNFAINRNKVLSMPESLEGGRVSIEDFSAGDDAVYMYAEAGRPLGQYYTYLPQYVTDPNSEYYGRMIVDEAGQPVLTLDVEDTGLNMNHQWTGGVNTSFSAYGLTLSAALDVRYGGGMFSRTKNLMQFTGNGMMTLYNDRRPFIIPNSIQRVLDEDDNFVGYTENTTPLKLSNTSYQNYFNLYGWGNGGMSYLVDRTYAKLRNVTLTYDLPKRWVTATRLSGISLSAFVNNAFIWTASDNQYIDPEGSTVGPDLTGQFGELYVNPASRIYGFNVNLKF</sequence>
<dbReference type="NCBIfam" id="TIGR04056">
    <property type="entry name" value="OMP_RagA_SusC"/>
    <property type="match status" value="1"/>
</dbReference>
<keyword evidence="8" id="KW-0675">Receptor</keyword>
<organism evidence="15 16">
    <name type="scientific">Parapedobacter indicus</name>
    <dbReference type="NCBI Taxonomy" id="1477437"/>
    <lineage>
        <taxon>Bacteria</taxon>
        <taxon>Pseudomonadati</taxon>
        <taxon>Bacteroidota</taxon>
        <taxon>Sphingobacteriia</taxon>
        <taxon>Sphingobacteriales</taxon>
        <taxon>Sphingobacteriaceae</taxon>
        <taxon>Parapedobacter</taxon>
    </lineage>
</organism>
<evidence type="ECO:0000259" key="13">
    <source>
        <dbReference type="Pfam" id="PF00593"/>
    </source>
</evidence>
<evidence type="ECO:0000256" key="3">
    <source>
        <dbReference type="ARBA" id="ARBA00022452"/>
    </source>
</evidence>
<evidence type="ECO:0000256" key="1">
    <source>
        <dbReference type="ARBA" id="ARBA00004571"/>
    </source>
</evidence>
<comment type="similarity">
    <text evidence="10 11">Belongs to the TonB-dependent receptor family.</text>
</comment>
<dbReference type="EMBL" id="FOQO01000001">
    <property type="protein sequence ID" value="SFH85494.1"/>
    <property type="molecule type" value="Genomic_DNA"/>
</dbReference>
<feature type="domain" description="TonB-dependent receptor plug" evidence="14">
    <location>
        <begin position="120"/>
        <end position="237"/>
    </location>
</feature>
<evidence type="ECO:0000256" key="8">
    <source>
        <dbReference type="ARBA" id="ARBA00023170"/>
    </source>
</evidence>
<comment type="subcellular location">
    <subcellularLocation>
        <location evidence="1 10">Cell outer membrane</location>
        <topology evidence="1 10">Multi-pass membrane protein</topology>
    </subcellularLocation>
</comment>
<dbReference type="PROSITE" id="PS52016">
    <property type="entry name" value="TONB_DEPENDENT_REC_3"/>
    <property type="match status" value="1"/>
</dbReference>
<dbReference type="NCBIfam" id="TIGR04057">
    <property type="entry name" value="SusC_RagA_signa"/>
    <property type="match status" value="1"/>
</dbReference>
<dbReference type="InterPro" id="IPR008969">
    <property type="entry name" value="CarboxyPept-like_regulatory"/>
</dbReference>
<dbReference type="Proteomes" id="UP000198670">
    <property type="component" value="Unassembled WGS sequence"/>
</dbReference>
<dbReference type="STRING" id="1477437.SAMN05444682_101443"/>
<evidence type="ECO:0000256" key="9">
    <source>
        <dbReference type="ARBA" id="ARBA00023237"/>
    </source>
</evidence>
<reference evidence="15 16" key="1">
    <citation type="submission" date="2016-10" db="EMBL/GenBank/DDBJ databases">
        <authorList>
            <person name="de Groot N.N."/>
        </authorList>
    </citation>
    <scope>NUCLEOTIDE SEQUENCE [LARGE SCALE GENOMIC DNA]</scope>
    <source>
        <strain evidence="15 16">RK1</strain>
    </source>
</reference>
<gene>
    <name evidence="15" type="ORF">SAMN05444682_101443</name>
</gene>
<evidence type="ECO:0000313" key="15">
    <source>
        <dbReference type="EMBL" id="SFH85494.1"/>
    </source>
</evidence>
<dbReference type="PANTHER" id="PTHR30069:SF29">
    <property type="entry name" value="HEMOGLOBIN AND HEMOGLOBIN-HAPTOGLOBIN-BINDING PROTEIN 1-RELATED"/>
    <property type="match status" value="1"/>
</dbReference>
<keyword evidence="4 10" id="KW-0812">Transmembrane</keyword>
<evidence type="ECO:0000259" key="14">
    <source>
        <dbReference type="Pfam" id="PF07715"/>
    </source>
</evidence>
<dbReference type="InterPro" id="IPR039426">
    <property type="entry name" value="TonB-dep_rcpt-like"/>
</dbReference>
<dbReference type="GO" id="GO:0044718">
    <property type="term" value="P:siderophore transmembrane transport"/>
    <property type="evidence" value="ECO:0007669"/>
    <property type="project" value="TreeGrafter"/>
</dbReference>
<proteinExistence type="inferred from homology"/>
<keyword evidence="7 10" id="KW-0472">Membrane</keyword>
<keyword evidence="9 10" id="KW-0998">Cell outer membrane</keyword>
<dbReference type="InterPro" id="IPR037066">
    <property type="entry name" value="Plug_dom_sf"/>
</dbReference>
<accession>A0A1I3DFI6</accession>
<evidence type="ECO:0000256" key="5">
    <source>
        <dbReference type="ARBA" id="ARBA00022729"/>
    </source>
</evidence>
<dbReference type="Gene3D" id="2.60.40.1120">
    <property type="entry name" value="Carboxypeptidase-like, regulatory domain"/>
    <property type="match status" value="1"/>
</dbReference>
<dbReference type="RefSeq" id="WP_218146432.1">
    <property type="nucleotide sequence ID" value="NZ_FOQO01000001.1"/>
</dbReference>
<keyword evidence="5 12" id="KW-0732">Signal</keyword>
<keyword evidence="3 10" id="KW-1134">Transmembrane beta strand</keyword>
<dbReference type="InterPro" id="IPR023997">
    <property type="entry name" value="TonB-dep_OMP_SusC/RagA_CS"/>
</dbReference>
<dbReference type="SUPFAM" id="SSF56935">
    <property type="entry name" value="Porins"/>
    <property type="match status" value="1"/>
</dbReference>
<evidence type="ECO:0000256" key="11">
    <source>
        <dbReference type="RuleBase" id="RU003357"/>
    </source>
</evidence>
<feature type="chain" id="PRO_5011624151" evidence="12">
    <location>
        <begin position="22"/>
        <end position="1078"/>
    </location>
</feature>
<dbReference type="PANTHER" id="PTHR30069">
    <property type="entry name" value="TONB-DEPENDENT OUTER MEMBRANE RECEPTOR"/>
    <property type="match status" value="1"/>
</dbReference>
<evidence type="ECO:0000256" key="10">
    <source>
        <dbReference type="PROSITE-ProRule" id="PRU01360"/>
    </source>
</evidence>
<dbReference type="SUPFAM" id="SSF49464">
    <property type="entry name" value="Carboxypeptidase regulatory domain-like"/>
    <property type="match status" value="1"/>
</dbReference>
<dbReference type="InterPro" id="IPR000531">
    <property type="entry name" value="Beta-barrel_TonB"/>
</dbReference>
<dbReference type="Pfam" id="PF07715">
    <property type="entry name" value="Plug"/>
    <property type="match status" value="1"/>
</dbReference>
<evidence type="ECO:0000313" key="16">
    <source>
        <dbReference type="Proteomes" id="UP000198670"/>
    </source>
</evidence>
<dbReference type="InterPro" id="IPR012910">
    <property type="entry name" value="Plug_dom"/>
</dbReference>
<dbReference type="InterPro" id="IPR036942">
    <property type="entry name" value="Beta-barrel_TonB_sf"/>
</dbReference>
<name>A0A1I3DFI6_9SPHI</name>
<protein>
    <submittedName>
        <fullName evidence="15">TonB-linked outer membrane protein, SusC/RagA family</fullName>
    </submittedName>
</protein>
<feature type="signal peptide" evidence="12">
    <location>
        <begin position="1"/>
        <end position="21"/>
    </location>
</feature>
<dbReference type="AlphaFoldDB" id="A0A1I3DFI6"/>
<dbReference type="Pfam" id="PF00593">
    <property type="entry name" value="TonB_dep_Rec_b-barrel"/>
    <property type="match status" value="1"/>
</dbReference>
<evidence type="ECO:0000256" key="4">
    <source>
        <dbReference type="ARBA" id="ARBA00022692"/>
    </source>
</evidence>
<dbReference type="GO" id="GO:0009279">
    <property type="term" value="C:cell outer membrane"/>
    <property type="evidence" value="ECO:0007669"/>
    <property type="project" value="UniProtKB-SubCell"/>
</dbReference>
<dbReference type="Pfam" id="PF13715">
    <property type="entry name" value="CarbopepD_reg_2"/>
    <property type="match status" value="1"/>
</dbReference>
<keyword evidence="6 11" id="KW-0798">TonB box</keyword>
<evidence type="ECO:0000256" key="12">
    <source>
        <dbReference type="SAM" id="SignalP"/>
    </source>
</evidence>
<dbReference type="Gene3D" id="2.40.170.20">
    <property type="entry name" value="TonB-dependent receptor, beta-barrel domain"/>
    <property type="match status" value="1"/>
</dbReference>
<dbReference type="Gene3D" id="2.170.130.10">
    <property type="entry name" value="TonB-dependent receptor, plug domain"/>
    <property type="match status" value="1"/>
</dbReference>
<feature type="domain" description="TonB-dependent receptor-like beta-barrel" evidence="13">
    <location>
        <begin position="431"/>
        <end position="1031"/>
    </location>
</feature>
<evidence type="ECO:0000256" key="2">
    <source>
        <dbReference type="ARBA" id="ARBA00022448"/>
    </source>
</evidence>
<dbReference type="InterPro" id="IPR023996">
    <property type="entry name" value="TonB-dep_OMP_SusC/RagA"/>
</dbReference>
<dbReference type="GO" id="GO:0015344">
    <property type="term" value="F:siderophore uptake transmembrane transporter activity"/>
    <property type="evidence" value="ECO:0007669"/>
    <property type="project" value="TreeGrafter"/>
</dbReference>
<evidence type="ECO:0000256" key="6">
    <source>
        <dbReference type="ARBA" id="ARBA00023077"/>
    </source>
</evidence>
<keyword evidence="16" id="KW-1185">Reference proteome</keyword>
<keyword evidence="2 10" id="KW-0813">Transport</keyword>